<reference evidence="1 2" key="1">
    <citation type="journal article" date="2017" name="Int. J. Syst. Evol. Microbiol.">
        <title>Desulfovibrio senegalensis sp. nov., a mesophilic sulfate reducer isolated from marine sediment.</title>
        <authorList>
            <person name="Thioye A."/>
            <person name="Gam Z.B.A."/>
            <person name="Mbengue M."/>
            <person name="Cayol J.L."/>
            <person name="Joseph-Bartoli M."/>
            <person name="Toure-Kane C."/>
            <person name="Labat M."/>
        </authorList>
    </citation>
    <scope>NUCLEOTIDE SEQUENCE [LARGE SCALE GENOMIC DNA]</scope>
    <source>
        <strain evidence="1 2">DSM 101509</strain>
    </source>
</reference>
<evidence type="ECO:0000313" key="1">
    <source>
        <dbReference type="EMBL" id="KAB1437309.1"/>
    </source>
</evidence>
<proteinExistence type="predicted"/>
<evidence type="ECO:0000313" key="2">
    <source>
        <dbReference type="Proteomes" id="UP000438699"/>
    </source>
</evidence>
<dbReference type="Proteomes" id="UP000438699">
    <property type="component" value="Unassembled WGS sequence"/>
</dbReference>
<accession>A0A6N6MWL2</accession>
<sequence length="100" mass="11446">MIDEVLRNYQLSNIPNGLWEGILDCKRQIGNLGLYCCFTAQNPPDLKGQKFRLLAKASKGFRPHPAAPDMRDEQAVHFRLVTKQSKKHIIGEWLDAEIIE</sequence>
<comment type="caution">
    <text evidence="1">The sequence shown here is derived from an EMBL/GenBank/DDBJ whole genome shotgun (WGS) entry which is preliminary data.</text>
</comment>
<organism evidence="1 2">
    <name type="scientific">Pseudodesulfovibrio senegalensis</name>
    <dbReference type="NCBI Taxonomy" id="1721087"/>
    <lineage>
        <taxon>Bacteria</taxon>
        <taxon>Pseudomonadati</taxon>
        <taxon>Thermodesulfobacteriota</taxon>
        <taxon>Desulfovibrionia</taxon>
        <taxon>Desulfovibrionales</taxon>
        <taxon>Desulfovibrionaceae</taxon>
    </lineage>
</organism>
<dbReference type="EMBL" id="WAIE01000011">
    <property type="protein sequence ID" value="KAB1437309.1"/>
    <property type="molecule type" value="Genomic_DNA"/>
</dbReference>
<gene>
    <name evidence="1" type="ORF">F8A88_15395</name>
</gene>
<keyword evidence="2" id="KW-1185">Reference proteome</keyword>
<protein>
    <submittedName>
        <fullName evidence="1">Uncharacterized protein</fullName>
    </submittedName>
</protein>
<dbReference type="AlphaFoldDB" id="A0A6N6MWL2"/>
<name>A0A6N6MWL2_9BACT</name>
<dbReference type="RefSeq" id="WP_151152076.1">
    <property type="nucleotide sequence ID" value="NZ_WAIE01000011.1"/>
</dbReference>